<reference evidence="2" key="2">
    <citation type="submission" date="2021-12" db="EMBL/GenBank/DDBJ databases">
        <authorList>
            <person name="Veyrier F.J."/>
        </authorList>
    </citation>
    <scope>NUCLEOTIDE SEQUENCE</scope>
    <source>
        <strain evidence="2">1258/02</strain>
    </source>
</reference>
<dbReference type="EMBL" id="SLXE01000013">
    <property type="protein sequence ID" value="TCP06115.1"/>
    <property type="molecule type" value="Genomic_DNA"/>
</dbReference>
<sequence>MNERDLFYYNKIKWILMAMAQSSEEQLSLFPPDSLVGDELFSEYEAAVLVDLDPVIQYGFLSLQQTDALKELHAYIVSKCGVEFEHIWLDNEQLDGEEWQIIRKLSKKAIEIFGWVLEKPKPLYSMVIDVNE</sequence>
<evidence type="ECO:0000313" key="2">
    <source>
        <dbReference type="EMBL" id="UOO79627.1"/>
    </source>
</evidence>
<dbReference type="Proteomes" id="UP000829756">
    <property type="component" value="Chromosome"/>
</dbReference>
<accession>A0AAE9GTV6</accession>
<dbReference type="EMBL" id="CP091507">
    <property type="protein sequence ID" value="UOO79627.1"/>
    <property type="molecule type" value="Genomic_DNA"/>
</dbReference>
<reference evidence="2" key="3">
    <citation type="journal article" date="2022" name="Res Sq">
        <title>Evolution of multicellular longitudinally dividing oral cavity symbionts (Neisseriaceae).</title>
        <authorList>
            <person name="Nyongesa S."/>
            <person name="Weber P."/>
            <person name="Bernet E."/>
            <person name="Pullido F."/>
            <person name="Nieckarz M."/>
            <person name="Delaby M."/>
            <person name="Nieves C."/>
            <person name="Viehboeck T."/>
            <person name="Krause N."/>
            <person name="Rivera-Millot A."/>
            <person name="Nakamura A."/>
            <person name="Vischer N."/>
            <person name="VanNieuwenhze M."/>
            <person name="Brun Y."/>
            <person name="Cava F."/>
            <person name="Bulgheresi S."/>
            <person name="Veyrier F."/>
        </authorList>
    </citation>
    <scope>NUCLEOTIDE SEQUENCE</scope>
    <source>
        <strain evidence="2">1258/02</strain>
    </source>
</reference>
<evidence type="ECO:0000313" key="4">
    <source>
        <dbReference type="Proteomes" id="UP000829756"/>
    </source>
</evidence>
<gene>
    <name evidence="1" type="ORF">EV680_11337</name>
    <name evidence="2" type="ORF">LVJ78_00905</name>
</gene>
<evidence type="ECO:0000313" key="3">
    <source>
        <dbReference type="Proteomes" id="UP000294721"/>
    </source>
</evidence>
<reference evidence="1 3" key="1">
    <citation type="submission" date="2019-03" db="EMBL/GenBank/DDBJ databases">
        <title>Genomic Encyclopedia of Type Strains, Phase IV (KMG-IV): sequencing the most valuable type-strain genomes for metagenomic binning, comparative biology and taxonomic classification.</title>
        <authorList>
            <person name="Goeker M."/>
        </authorList>
    </citation>
    <scope>NUCLEOTIDE SEQUENCE [LARGE SCALE GENOMIC DNA]</scope>
    <source>
        <strain evidence="1 3">DSM 17474</strain>
    </source>
</reference>
<dbReference type="KEGG" id="usu:LVJ78_00905"/>
<organism evidence="2 4">
    <name type="scientific">Uruburuella suis</name>
    <dbReference type="NCBI Taxonomy" id="252130"/>
    <lineage>
        <taxon>Bacteria</taxon>
        <taxon>Pseudomonadati</taxon>
        <taxon>Pseudomonadota</taxon>
        <taxon>Betaproteobacteria</taxon>
        <taxon>Neisseriales</taxon>
        <taxon>Neisseriaceae</taxon>
        <taxon>Uruburuella</taxon>
    </lineage>
</organism>
<proteinExistence type="predicted"/>
<name>A0AAE9GTV6_9NEIS</name>
<dbReference type="Proteomes" id="UP000294721">
    <property type="component" value="Unassembled WGS sequence"/>
</dbReference>
<keyword evidence="3" id="KW-1185">Reference proteome</keyword>
<protein>
    <submittedName>
        <fullName evidence="2">Uncharacterized protein</fullName>
    </submittedName>
</protein>
<dbReference type="AlphaFoldDB" id="A0AAE9GTV6"/>
<dbReference type="RefSeq" id="WP_132953861.1">
    <property type="nucleotide sequence ID" value="NZ_CBDUCQ010000030.1"/>
</dbReference>
<evidence type="ECO:0000313" key="1">
    <source>
        <dbReference type="EMBL" id="TCP06115.1"/>
    </source>
</evidence>